<feature type="compositionally biased region" description="Polar residues" evidence="1">
    <location>
        <begin position="67"/>
        <end position="79"/>
    </location>
</feature>
<organism evidence="5 6">
    <name type="scientific">Bifidobacterium adolescentis L2-32</name>
    <dbReference type="NCBI Taxonomy" id="411481"/>
    <lineage>
        <taxon>Bacteria</taxon>
        <taxon>Bacillati</taxon>
        <taxon>Actinomycetota</taxon>
        <taxon>Actinomycetes</taxon>
        <taxon>Bifidobacteriales</taxon>
        <taxon>Bifidobacteriaceae</taxon>
        <taxon>Bifidobacterium</taxon>
    </lineage>
</organism>
<dbReference type="EMBL" id="AAXD02000018">
    <property type="protein sequence ID" value="EDN83224.1"/>
    <property type="molecule type" value="Genomic_DNA"/>
</dbReference>
<dbReference type="EMBL" id="AAXD02000052">
    <property type="protein sequence ID" value="EDN82714.1"/>
    <property type="molecule type" value="Genomic_DNA"/>
</dbReference>
<gene>
    <name evidence="5" type="ORF">BIFADO_00016</name>
    <name evidence="4" type="ORF">BIFADO_00123</name>
    <name evidence="3" type="ORF">BIFADO_01770</name>
    <name evidence="2" type="ORF">BIFADO_02422</name>
</gene>
<dbReference type="HOGENOM" id="CLU_2598958_0_0_11"/>
<accession>A7A2I8</accession>
<protein>
    <submittedName>
        <fullName evidence="5">Uncharacterized protein</fullName>
    </submittedName>
</protein>
<feature type="region of interest" description="Disordered" evidence="1">
    <location>
        <begin position="55"/>
        <end position="79"/>
    </location>
</feature>
<evidence type="ECO:0000256" key="1">
    <source>
        <dbReference type="SAM" id="MobiDB-lite"/>
    </source>
</evidence>
<name>A7A2I8_BIFAD</name>
<dbReference type="EMBL" id="AAXD02000006">
    <property type="protein sequence ID" value="EDN84182.1"/>
    <property type="molecule type" value="Genomic_DNA"/>
</dbReference>
<proteinExistence type="predicted"/>
<evidence type="ECO:0000313" key="6">
    <source>
        <dbReference type="Proteomes" id="UP000003773"/>
    </source>
</evidence>
<evidence type="ECO:0000313" key="4">
    <source>
        <dbReference type="EMBL" id="EDN83224.1"/>
    </source>
</evidence>
<sequence>MVKHAASHVGKSAWRAWRGVMMGAVMARYPVVQAVEKSLGVRAMAARTPNRHWWSGREYQGDRANPGQGTRQITPVPSV</sequence>
<reference evidence="5 6" key="2">
    <citation type="submission" date="2007-05" db="EMBL/GenBank/DDBJ databases">
        <title>Draft genome sequence of Bifidobacterium adolescentis (L2-32).</title>
        <authorList>
            <person name="Sudarsanam P."/>
            <person name="Ley R."/>
            <person name="Guruge J."/>
            <person name="Turnbaugh P.J."/>
            <person name="Mahowald M."/>
            <person name="Liep D."/>
            <person name="Gordon J."/>
        </authorList>
    </citation>
    <scope>NUCLEOTIDE SEQUENCE [LARGE SCALE GENOMIC DNA]</scope>
    <source>
        <strain evidence="5 6">L2-32</strain>
    </source>
</reference>
<evidence type="ECO:0000313" key="2">
    <source>
        <dbReference type="EMBL" id="EDN82291.1"/>
    </source>
</evidence>
<dbReference type="Proteomes" id="UP000003773">
    <property type="component" value="Unassembled WGS sequence"/>
</dbReference>
<evidence type="ECO:0000313" key="5">
    <source>
        <dbReference type="EMBL" id="EDN84182.1"/>
    </source>
</evidence>
<dbReference type="AlphaFoldDB" id="A7A2I8"/>
<comment type="caution">
    <text evidence="5">The sequence shown here is derived from an EMBL/GenBank/DDBJ whole genome shotgun (WGS) entry which is preliminary data.</text>
</comment>
<evidence type="ECO:0000313" key="3">
    <source>
        <dbReference type="EMBL" id="EDN82714.1"/>
    </source>
</evidence>
<dbReference type="EMBL" id="AAXD02000074">
    <property type="protein sequence ID" value="EDN82291.1"/>
    <property type="molecule type" value="Genomic_DNA"/>
</dbReference>
<reference evidence="5 6" key="1">
    <citation type="submission" date="2007-04" db="EMBL/GenBank/DDBJ databases">
        <authorList>
            <person name="Fulton L."/>
            <person name="Clifton S."/>
            <person name="Fulton B."/>
            <person name="Xu J."/>
            <person name="Minx P."/>
            <person name="Pepin K.H."/>
            <person name="Johnson M."/>
            <person name="Thiruvilangam P."/>
            <person name="Bhonagiri V."/>
            <person name="Nash W.E."/>
            <person name="Mardis E.R."/>
            <person name="Wilson R.K."/>
        </authorList>
    </citation>
    <scope>NUCLEOTIDE SEQUENCE [LARGE SCALE GENOMIC DNA]</scope>
    <source>
        <strain evidence="5 6">L2-32</strain>
    </source>
</reference>